<sequence>MPTFILTGLMAFFILTGSAGHASAPALPTLEVALTAYNAVPYQTDGDPGVTASGAVANPAVVAARSRDLARELPFGTIIAVEPREGQGNCGLDKVASKIGYRVIADTMNARITNTVDILFDKESNARTLGFCEEVTIRIVGKIDLSKPSYLPRSQAVLAAAVGASGLALK</sequence>
<feature type="chain" id="PRO_5009524040" description="LytR/CpsA/Psr regulator C-terminal domain-containing protein" evidence="1">
    <location>
        <begin position="22"/>
        <end position="170"/>
    </location>
</feature>
<proteinExistence type="predicted"/>
<keyword evidence="1" id="KW-0732">Signal</keyword>
<evidence type="ECO:0000313" key="3">
    <source>
        <dbReference type="Proteomes" id="UP000177107"/>
    </source>
</evidence>
<feature type="signal peptide" evidence="1">
    <location>
        <begin position="1"/>
        <end position="21"/>
    </location>
</feature>
<evidence type="ECO:0008006" key="4">
    <source>
        <dbReference type="Google" id="ProtNLM"/>
    </source>
</evidence>
<organism evidence="2 3">
    <name type="scientific">Candidatus Kaiserbacteria bacterium RIFCSPHIGHO2_02_FULL_56_30</name>
    <dbReference type="NCBI Taxonomy" id="1798499"/>
    <lineage>
        <taxon>Bacteria</taxon>
        <taxon>Candidatus Kaiseribacteriota</taxon>
    </lineage>
</organism>
<dbReference type="STRING" id="1798499.A3C95_00585"/>
<name>A0A1F6E3B0_9BACT</name>
<comment type="caution">
    <text evidence="2">The sequence shown here is derived from an EMBL/GenBank/DDBJ whole genome shotgun (WGS) entry which is preliminary data.</text>
</comment>
<evidence type="ECO:0000313" key="2">
    <source>
        <dbReference type="EMBL" id="OGG68116.1"/>
    </source>
</evidence>
<dbReference type="EMBL" id="MFLM01000014">
    <property type="protein sequence ID" value="OGG68116.1"/>
    <property type="molecule type" value="Genomic_DNA"/>
</dbReference>
<reference evidence="2 3" key="1">
    <citation type="journal article" date="2016" name="Nat. Commun.">
        <title>Thousands of microbial genomes shed light on interconnected biogeochemical processes in an aquifer system.</title>
        <authorList>
            <person name="Anantharaman K."/>
            <person name="Brown C.T."/>
            <person name="Hug L.A."/>
            <person name="Sharon I."/>
            <person name="Castelle C.J."/>
            <person name="Probst A.J."/>
            <person name="Thomas B.C."/>
            <person name="Singh A."/>
            <person name="Wilkins M.J."/>
            <person name="Karaoz U."/>
            <person name="Brodie E.L."/>
            <person name="Williams K.H."/>
            <person name="Hubbard S.S."/>
            <person name="Banfield J.F."/>
        </authorList>
    </citation>
    <scope>NUCLEOTIDE SEQUENCE [LARGE SCALE GENOMIC DNA]</scope>
</reference>
<gene>
    <name evidence="2" type="ORF">A3C95_00585</name>
</gene>
<dbReference type="AlphaFoldDB" id="A0A1F6E3B0"/>
<dbReference type="CDD" id="cd22784">
    <property type="entry name" value="DPBB_MltA_YuiC-like"/>
    <property type="match status" value="1"/>
</dbReference>
<evidence type="ECO:0000256" key="1">
    <source>
        <dbReference type="SAM" id="SignalP"/>
    </source>
</evidence>
<accession>A0A1F6E3B0</accession>
<dbReference type="Proteomes" id="UP000177107">
    <property type="component" value="Unassembled WGS sequence"/>
</dbReference>
<protein>
    <recommendedName>
        <fullName evidence="4">LytR/CpsA/Psr regulator C-terminal domain-containing protein</fullName>
    </recommendedName>
</protein>